<protein>
    <submittedName>
        <fullName evidence="2">Uncharacterized protein</fullName>
    </submittedName>
</protein>
<evidence type="ECO:0000313" key="2">
    <source>
        <dbReference type="WBParaSite" id="Gr19_v10_g3516.t1"/>
    </source>
</evidence>
<proteinExistence type="predicted"/>
<dbReference type="WBParaSite" id="Gr19_v10_g3516.t1">
    <property type="protein sequence ID" value="Gr19_v10_g3516.t1"/>
    <property type="gene ID" value="Gr19_v10_g3516"/>
</dbReference>
<name>A0A914HT43_GLORO</name>
<keyword evidence="1" id="KW-1185">Reference proteome</keyword>
<accession>A0A914HT43</accession>
<dbReference type="AlphaFoldDB" id="A0A914HT43"/>
<reference evidence="2" key="1">
    <citation type="submission" date="2022-11" db="UniProtKB">
        <authorList>
            <consortium name="WormBaseParasite"/>
        </authorList>
    </citation>
    <scope>IDENTIFICATION</scope>
</reference>
<evidence type="ECO:0000313" key="1">
    <source>
        <dbReference type="Proteomes" id="UP000887572"/>
    </source>
</evidence>
<dbReference type="Proteomes" id="UP000887572">
    <property type="component" value="Unplaced"/>
</dbReference>
<sequence length="103" mass="10915">MYAHSWPLLFDDGTLDDAAGDGTTATVVPGLWYLPRDFGFGGSGGGGGNCSPPAAATGSYPESEKKTASLGVRALQIVLLRAIVHHHQHVPLVYRLQLLLFDP</sequence>
<organism evidence="1 2">
    <name type="scientific">Globodera rostochiensis</name>
    <name type="common">Golden nematode worm</name>
    <name type="synonym">Heterodera rostochiensis</name>
    <dbReference type="NCBI Taxonomy" id="31243"/>
    <lineage>
        <taxon>Eukaryota</taxon>
        <taxon>Metazoa</taxon>
        <taxon>Ecdysozoa</taxon>
        <taxon>Nematoda</taxon>
        <taxon>Chromadorea</taxon>
        <taxon>Rhabditida</taxon>
        <taxon>Tylenchina</taxon>
        <taxon>Tylenchomorpha</taxon>
        <taxon>Tylenchoidea</taxon>
        <taxon>Heteroderidae</taxon>
        <taxon>Heteroderinae</taxon>
        <taxon>Globodera</taxon>
    </lineage>
</organism>